<dbReference type="AlphaFoldDB" id="A0A7I7XRZ8"/>
<dbReference type="PANTHER" id="PTHR43235">
    <property type="entry name" value="GLUTAMINE AMIDOTRANSFERASE PB2B2.05-RELATED"/>
    <property type="match status" value="1"/>
</dbReference>
<dbReference type="RefSeq" id="WP_085155028.1">
    <property type="nucleotide sequence ID" value="NZ_AP022612.1"/>
</dbReference>
<dbReference type="GO" id="GO:0033969">
    <property type="term" value="F:gamma-glutamyl-gamma-aminobutyrate hydrolase activity"/>
    <property type="evidence" value="ECO:0007669"/>
    <property type="project" value="TreeGrafter"/>
</dbReference>
<reference evidence="1" key="2">
    <citation type="submission" date="2020-02" db="EMBL/GenBank/DDBJ databases">
        <authorList>
            <person name="Matsumoto Y."/>
            <person name="Motooka D."/>
            <person name="Nakamura S."/>
        </authorList>
    </citation>
    <scope>NUCLEOTIDE SEQUENCE</scope>
    <source>
        <strain evidence="1">JCM 13671</strain>
    </source>
</reference>
<dbReference type="PANTHER" id="PTHR43235:SF1">
    <property type="entry name" value="GLUTAMINE AMIDOTRANSFERASE PB2B2.05-RELATED"/>
    <property type="match status" value="1"/>
</dbReference>
<keyword evidence="1" id="KW-0378">Hydrolase</keyword>
<organism evidence="1 2">
    <name type="scientific">Mycolicibacterium confluentis</name>
    <dbReference type="NCBI Taxonomy" id="28047"/>
    <lineage>
        <taxon>Bacteria</taxon>
        <taxon>Bacillati</taxon>
        <taxon>Actinomycetota</taxon>
        <taxon>Actinomycetes</taxon>
        <taxon>Mycobacteriales</taxon>
        <taxon>Mycobacteriaceae</taxon>
        <taxon>Mycolicibacterium</taxon>
    </lineage>
</organism>
<dbReference type="Gene3D" id="3.40.50.880">
    <property type="match status" value="1"/>
</dbReference>
<evidence type="ECO:0000313" key="2">
    <source>
        <dbReference type="Proteomes" id="UP000466931"/>
    </source>
</evidence>
<dbReference type="PROSITE" id="PS51273">
    <property type="entry name" value="GATASE_TYPE_1"/>
    <property type="match status" value="1"/>
</dbReference>
<keyword evidence="2" id="KW-1185">Reference proteome</keyword>
<dbReference type="SUPFAM" id="SSF52317">
    <property type="entry name" value="Class I glutamine amidotransferase-like"/>
    <property type="match status" value="1"/>
</dbReference>
<dbReference type="InterPro" id="IPR044668">
    <property type="entry name" value="PuuD-like"/>
</dbReference>
<dbReference type="Proteomes" id="UP000466931">
    <property type="component" value="Chromosome"/>
</dbReference>
<dbReference type="GO" id="GO:0006598">
    <property type="term" value="P:polyamine catabolic process"/>
    <property type="evidence" value="ECO:0007669"/>
    <property type="project" value="TreeGrafter"/>
</dbReference>
<dbReference type="InterPro" id="IPR011697">
    <property type="entry name" value="Peptidase_C26"/>
</dbReference>
<dbReference type="OrthoDB" id="9813383at2"/>
<dbReference type="Pfam" id="PF07722">
    <property type="entry name" value="Peptidase_C26"/>
    <property type="match status" value="1"/>
</dbReference>
<dbReference type="InterPro" id="IPR029062">
    <property type="entry name" value="Class_I_gatase-like"/>
</dbReference>
<protein>
    <submittedName>
        <fullName evidence="1">Gamma-glutamyl-gamma-aminobutyrate hydrolase</fullName>
    </submittedName>
</protein>
<proteinExistence type="predicted"/>
<name>A0A7I7XRZ8_9MYCO</name>
<accession>A0A7I7XRZ8</accession>
<dbReference type="CDD" id="cd01745">
    <property type="entry name" value="GATase1_2"/>
    <property type="match status" value="1"/>
</dbReference>
<dbReference type="EMBL" id="AP022612">
    <property type="protein sequence ID" value="BBZ32000.1"/>
    <property type="molecule type" value="Genomic_DNA"/>
</dbReference>
<dbReference type="GO" id="GO:0005829">
    <property type="term" value="C:cytosol"/>
    <property type="evidence" value="ECO:0007669"/>
    <property type="project" value="TreeGrafter"/>
</dbReference>
<sequence length="245" mass="26186">MSAKPIIAVTVNTSEFSWMLHWRRMFDGLQECGAVAMAVECATATVDLDVLMNQVDGLIISGGGDVDPARYGGDPQDPTVGGVNPTRDANEVAAFEAAWRRGLPTLAICRGAQLVNAQRGGTLYADLVRDQGSAIVHRPGEDHLMEMAHDVEVTAGSRLAEWMATEGVVAVNSQHHQGIRDLADGFVVAARATDGLIEAYESTERPFLAVQWHPEVNWSVENSSRRLLEAFVACCSAADLAGVGG</sequence>
<evidence type="ECO:0000313" key="1">
    <source>
        <dbReference type="EMBL" id="BBZ32000.1"/>
    </source>
</evidence>
<reference evidence="1" key="1">
    <citation type="journal article" date="2019" name="Emerg. Microbes Infect.">
        <title>Comprehensive subspecies identification of 175 nontuberculous mycobacteria species based on 7547 genomic profiles.</title>
        <authorList>
            <person name="Matsumoto Y."/>
            <person name="Kinjo T."/>
            <person name="Motooka D."/>
            <person name="Nabeya D."/>
            <person name="Jung N."/>
            <person name="Uechi K."/>
            <person name="Horii T."/>
            <person name="Iida T."/>
            <person name="Fujita J."/>
            <person name="Nakamura S."/>
        </authorList>
    </citation>
    <scope>NUCLEOTIDE SEQUENCE [LARGE SCALE GENOMIC DNA]</scope>
    <source>
        <strain evidence="1">JCM 13671</strain>
    </source>
</reference>
<gene>
    <name evidence="1" type="ORF">MCNF_06050</name>
</gene>